<reference evidence="9 10" key="1">
    <citation type="submission" date="2016-12" db="EMBL/GenBank/DDBJ databases">
        <authorList>
            <person name="Song W.-J."/>
            <person name="Kurnit D.M."/>
        </authorList>
    </citation>
    <scope>NUCLEOTIDE SEQUENCE [LARGE SCALE GENOMIC DNA]</scope>
    <source>
        <strain evidence="9 10">DSM 18488</strain>
    </source>
</reference>
<keyword evidence="6 8" id="KW-1133">Transmembrane helix</keyword>
<keyword evidence="3" id="KW-0813">Transport</keyword>
<feature type="transmembrane region" description="Helical" evidence="8">
    <location>
        <begin position="168"/>
        <end position="186"/>
    </location>
</feature>
<keyword evidence="5 8" id="KW-0812">Transmembrane</keyword>
<evidence type="ECO:0000256" key="8">
    <source>
        <dbReference type="SAM" id="Phobius"/>
    </source>
</evidence>
<dbReference type="EMBL" id="FRFE01000076">
    <property type="protein sequence ID" value="SHO53770.1"/>
    <property type="molecule type" value="Genomic_DNA"/>
</dbReference>
<sequence length="241" mass="26260">MKTTTQIHDNVDQLKAGFIANIVVAASVAAYGSVLGIVAARKGLSWAELLMMNLSVFAGSAQFVMVDMWLPPLPVAEITMAVLVINLRYLLIGASLNPLFEGCSLRHKIFFMHLVADENWAMTMAHFQRSHITTWFLLGGGLCVQAAWSLGTITGHRLGTVIKNPEQFGLDFAFVAVFTALVFSFWRGKRDSVPWLITAVIALIAEKLLPGKWYILLGGLSGALASAVLIKNDREDAGDVQ</sequence>
<accession>A0A1M7YME3</accession>
<dbReference type="OrthoDB" id="9803444at2"/>
<evidence type="ECO:0000256" key="7">
    <source>
        <dbReference type="ARBA" id="ARBA00023136"/>
    </source>
</evidence>
<keyword evidence="7 8" id="KW-0472">Membrane</keyword>
<evidence type="ECO:0000256" key="4">
    <source>
        <dbReference type="ARBA" id="ARBA00022475"/>
    </source>
</evidence>
<dbReference type="STRING" id="1121416.SAMN02745220_05299"/>
<keyword evidence="10" id="KW-1185">Reference proteome</keyword>
<feature type="transmembrane region" description="Helical" evidence="8">
    <location>
        <begin position="18"/>
        <end position="39"/>
    </location>
</feature>
<evidence type="ECO:0000313" key="10">
    <source>
        <dbReference type="Proteomes" id="UP000184603"/>
    </source>
</evidence>
<dbReference type="GO" id="GO:0005886">
    <property type="term" value="C:plasma membrane"/>
    <property type="evidence" value="ECO:0007669"/>
    <property type="project" value="UniProtKB-SubCell"/>
</dbReference>
<dbReference type="Pfam" id="PF03591">
    <property type="entry name" value="AzlC"/>
    <property type="match status" value="1"/>
</dbReference>
<evidence type="ECO:0000256" key="3">
    <source>
        <dbReference type="ARBA" id="ARBA00022448"/>
    </source>
</evidence>
<proteinExistence type="inferred from homology"/>
<dbReference type="AlphaFoldDB" id="A0A1M7YME3"/>
<dbReference type="PANTHER" id="PTHR34979:SF1">
    <property type="entry name" value="INNER MEMBRANE PROTEIN YGAZ"/>
    <property type="match status" value="1"/>
</dbReference>
<comment type="similarity">
    <text evidence="2">Belongs to the AzlC family.</text>
</comment>
<dbReference type="Proteomes" id="UP000184603">
    <property type="component" value="Unassembled WGS sequence"/>
</dbReference>
<dbReference type="InterPro" id="IPR011606">
    <property type="entry name" value="Brnchd-chn_aa_trnsp_permease"/>
</dbReference>
<protein>
    <submittedName>
        <fullName evidence="9">4-azaleucine resistance probable transporter AzlC</fullName>
    </submittedName>
</protein>
<feature type="transmembrane region" description="Helical" evidence="8">
    <location>
        <begin position="78"/>
        <end position="100"/>
    </location>
</feature>
<evidence type="ECO:0000256" key="5">
    <source>
        <dbReference type="ARBA" id="ARBA00022692"/>
    </source>
</evidence>
<feature type="transmembrane region" description="Helical" evidence="8">
    <location>
        <begin position="132"/>
        <end position="148"/>
    </location>
</feature>
<feature type="transmembrane region" description="Helical" evidence="8">
    <location>
        <begin position="215"/>
        <end position="232"/>
    </location>
</feature>
<organism evidence="9 10">
    <name type="scientific">Desulfopila aestuarii DSM 18488</name>
    <dbReference type="NCBI Taxonomy" id="1121416"/>
    <lineage>
        <taxon>Bacteria</taxon>
        <taxon>Pseudomonadati</taxon>
        <taxon>Thermodesulfobacteriota</taxon>
        <taxon>Desulfobulbia</taxon>
        <taxon>Desulfobulbales</taxon>
        <taxon>Desulfocapsaceae</taxon>
        <taxon>Desulfopila</taxon>
    </lineage>
</organism>
<comment type="subcellular location">
    <subcellularLocation>
        <location evidence="1">Cell membrane</location>
        <topology evidence="1">Multi-pass membrane protein</topology>
    </subcellularLocation>
</comment>
<dbReference type="GO" id="GO:1903785">
    <property type="term" value="P:L-valine transmembrane transport"/>
    <property type="evidence" value="ECO:0007669"/>
    <property type="project" value="TreeGrafter"/>
</dbReference>
<evidence type="ECO:0000256" key="6">
    <source>
        <dbReference type="ARBA" id="ARBA00022989"/>
    </source>
</evidence>
<gene>
    <name evidence="9" type="ORF">SAMN02745220_05299</name>
</gene>
<keyword evidence="4" id="KW-1003">Cell membrane</keyword>
<dbReference type="PANTHER" id="PTHR34979">
    <property type="entry name" value="INNER MEMBRANE PROTEIN YGAZ"/>
    <property type="match status" value="1"/>
</dbReference>
<dbReference type="RefSeq" id="WP_073617278.1">
    <property type="nucleotide sequence ID" value="NZ_FRFE01000076.1"/>
</dbReference>
<name>A0A1M7YME3_9BACT</name>
<feature type="transmembrane region" description="Helical" evidence="8">
    <location>
        <begin position="193"/>
        <end position="209"/>
    </location>
</feature>
<evidence type="ECO:0000256" key="2">
    <source>
        <dbReference type="ARBA" id="ARBA00010735"/>
    </source>
</evidence>
<evidence type="ECO:0000313" key="9">
    <source>
        <dbReference type="EMBL" id="SHO53770.1"/>
    </source>
</evidence>
<evidence type="ECO:0000256" key="1">
    <source>
        <dbReference type="ARBA" id="ARBA00004651"/>
    </source>
</evidence>